<evidence type="ECO:0000313" key="1">
    <source>
        <dbReference type="EMBL" id="KAK2026825.1"/>
    </source>
</evidence>
<accession>A0AAD9HD42</accession>
<reference evidence="1" key="1">
    <citation type="submission" date="2021-06" db="EMBL/GenBank/DDBJ databases">
        <title>Comparative genomics, transcriptomics and evolutionary studies reveal genomic signatures of adaptation to plant cell wall in hemibiotrophic fungi.</title>
        <authorList>
            <consortium name="DOE Joint Genome Institute"/>
            <person name="Baroncelli R."/>
            <person name="Diaz J.F."/>
            <person name="Benocci T."/>
            <person name="Peng M."/>
            <person name="Battaglia E."/>
            <person name="Haridas S."/>
            <person name="Andreopoulos W."/>
            <person name="Labutti K."/>
            <person name="Pangilinan J."/>
            <person name="Floch G.L."/>
            <person name="Makela M.R."/>
            <person name="Henrissat B."/>
            <person name="Grigoriev I.V."/>
            <person name="Crouch J.A."/>
            <person name="De Vries R.P."/>
            <person name="Sukno S.A."/>
            <person name="Thon M.R."/>
        </authorList>
    </citation>
    <scope>NUCLEOTIDE SEQUENCE</scope>
    <source>
        <strain evidence="1">MAFF235873</strain>
    </source>
</reference>
<dbReference type="Proteomes" id="UP001232148">
    <property type="component" value="Unassembled WGS sequence"/>
</dbReference>
<dbReference type="AlphaFoldDB" id="A0AAD9HD42"/>
<gene>
    <name evidence="1" type="ORF">LX32DRAFT_463912</name>
</gene>
<name>A0AAD9HD42_9PEZI</name>
<proteinExistence type="predicted"/>
<dbReference type="EMBL" id="MU842906">
    <property type="protein sequence ID" value="KAK2026825.1"/>
    <property type="molecule type" value="Genomic_DNA"/>
</dbReference>
<organism evidence="1 2">
    <name type="scientific">Colletotrichum zoysiae</name>
    <dbReference type="NCBI Taxonomy" id="1216348"/>
    <lineage>
        <taxon>Eukaryota</taxon>
        <taxon>Fungi</taxon>
        <taxon>Dikarya</taxon>
        <taxon>Ascomycota</taxon>
        <taxon>Pezizomycotina</taxon>
        <taxon>Sordariomycetes</taxon>
        <taxon>Hypocreomycetidae</taxon>
        <taxon>Glomerellales</taxon>
        <taxon>Glomerellaceae</taxon>
        <taxon>Colletotrichum</taxon>
        <taxon>Colletotrichum graminicola species complex</taxon>
    </lineage>
</organism>
<keyword evidence="2" id="KW-1185">Reference proteome</keyword>
<protein>
    <submittedName>
        <fullName evidence="1">Uncharacterized protein</fullName>
    </submittedName>
</protein>
<sequence>MRSPSSRSNAILDVCVAFPYCLAGQRLRSRAKQAKIQEPSATADTPRASAITSFQGSIAEWARVLGSWVIASISGWDCAPTAVEIIHSLIGPPCPPNIRSLHYSRSVAQYEAANACCCVFLTWFSRSHAIVYFSVYLISGAHNTTVSFRFQVWCAVNHQVINPSIIQV</sequence>
<evidence type="ECO:0000313" key="2">
    <source>
        <dbReference type="Proteomes" id="UP001232148"/>
    </source>
</evidence>
<comment type="caution">
    <text evidence="1">The sequence shown here is derived from an EMBL/GenBank/DDBJ whole genome shotgun (WGS) entry which is preliminary data.</text>
</comment>